<gene>
    <name evidence="1" type="ORF">Csp_A00530</name>
</gene>
<evidence type="ECO:0000313" key="1">
    <source>
        <dbReference type="EMBL" id="CBA27088.1"/>
    </source>
</evidence>
<proteinExistence type="predicted"/>
<dbReference type="EMBL" id="FN543104">
    <property type="protein sequence ID" value="CBA27088.1"/>
    <property type="molecule type" value="Genomic_DNA"/>
</dbReference>
<dbReference type="AlphaFoldDB" id="C9Y7F2"/>
<protein>
    <submittedName>
        <fullName evidence="1">Uncharacterized protein</fullName>
    </submittedName>
</protein>
<organism evidence="1">
    <name type="scientific">Curvibacter symbiont subsp. Hydra magnipapillata</name>
    <dbReference type="NCBI Taxonomy" id="667019"/>
    <lineage>
        <taxon>Bacteria</taxon>
        <taxon>Pseudomonadati</taxon>
        <taxon>Pseudomonadota</taxon>
        <taxon>Betaproteobacteria</taxon>
        <taxon>Burkholderiales</taxon>
        <taxon>Comamonadaceae</taxon>
        <taxon>Curvibacter</taxon>
    </lineage>
</organism>
<reference evidence="1" key="1">
    <citation type="journal article" date="2010" name="Nature">
        <title>The dynamic genome of Hydra.</title>
        <authorList>
            <person name="Chapman J.A."/>
            <person name="Kirkness E.F."/>
            <person name="Simakov O."/>
            <person name="Hampson S.E."/>
            <person name="Mitros T."/>
            <person name="Weinmaier T."/>
            <person name="Rattei T."/>
            <person name="Balasubramanian P.G."/>
            <person name="Borman J."/>
            <person name="Busam D."/>
            <person name="Disbennett K."/>
            <person name="Pfannkoch C."/>
            <person name="Sumin N."/>
            <person name="Sutton G."/>
            <person name="Viswanathan L."/>
            <person name="Walenz B."/>
            <person name="Goodstein D.M."/>
            <person name="Hellsten U."/>
            <person name="Kawashima T."/>
            <person name="Prochnik S.E."/>
            <person name="Putnam N.H."/>
            <person name="Shu S."/>
            <person name="Blumberg B."/>
            <person name="Dana C.E."/>
            <person name="Gee L."/>
            <person name="Kibler D.F."/>
            <person name="Law L."/>
            <person name="Lindgens D."/>
            <person name="Martinez D.E."/>
            <person name="Peng J."/>
            <person name="Wigge P.A."/>
            <person name="Bertulat B."/>
            <person name="Guder C."/>
            <person name="Nakamura Y."/>
            <person name="Ozbek S."/>
            <person name="Watanabe H."/>
            <person name="Khalturin K."/>
            <person name="Hemmrich G."/>
            <person name="Franke A."/>
            <person name="Augustin R."/>
            <person name="Fraune S."/>
            <person name="Hayakawa E."/>
            <person name="Hayakawa S."/>
            <person name="Hirose M."/>
            <person name="Hwang J."/>
            <person name="Ikeo K."/>
            <person name="Nishimiya-Fujisawa C."/>
            <person name="Ogura A."/>
            <person name="Takahashi T."/>
            <person name="Steinmetz P.R."/>
            <person name="Zhang X."/>
            <person name="Aufschnaiter R."/>
            <person name="Eder M.K."/>
            <person name="Gorny A.K."/>
            <person name="Salvenmoser W."/>
            <person name="Heimberg A.M."/>
            <person name="Wheeler B.M."/>
            <person name="Peterson K.J."/>
            <person name="Boettger A."/>
            <person name="Tischler P."/>
            <person name="Wolf A."/>
            <person name="Gojobori T."/>
            <person name="Remington K.A."/>
            <person name="Strausberg R.L."/>
            <person name="Venter J."/>
            <person name="Technau U."/>
            <person name="Hobmayer B."/>
            <person name="Bosch T.C."/>
            <person name="Holstein T.W."/>
            <person name="Fujisawa T."/>
            <person name="Bode H.R."/>
            <person name="David C.N."/>
            <person name="Rokhsar D.S."/>
            <person name="Steele R.E."/>
        </authorList>
    </citation>
    <scope>NUCLEOTIDE SEQUENCE</scope>
</reference>
<sequence length="57" mass="6267">MAQVSELLWWGLDDGLPPDSAMKRGHAVPRVSGSRWLRAEAGGRMRVLSPVPRRASV</sequence>
<name>C9Y7F2_CURXX</name>
<accession>C9Y7F2</accession>